<dbReference type="Gene3D" id="3.40.50.2000">
    <property type="entry name" value="Glycogen Phosphorylase B"/>
    <property type="match status" value="1"/>
</dbReference>
<evidence type="ECO:0000313" key="1">
    <source>
        <dbReference type="EMBL" id="SDE40912.1"/>
    </source>
</evidence>
<dbReference type="OrthoDB" id="8549922at2"/>
<dbReference type="SUPFAM" id="SSF53756">
    <property type="entry name" value="UDP-Glycosyltransferase/glycogen phosphorylase"/>
    <property type="match status" value="1"/>
</dbReference>
<reference evidence="2" key="1">
    <citation type="submission" date="2016-10" db="EMBL/GenBank/DDBJ databases">
        <authorList>
            <person name="Varghese N."/>
            <person name="Submissions S."/>
        </authorList>
    </citation>
    <scope>NUCLEOTIDE SEQUENCE [LARGE SCALE GENOMIC DNA]</scope>
    <source>
        <strain evidence="2">CGMCC 4.3516</strain>
    </source>
</reference>
<dbReference type="RefSeq" id="WP_143015075.1">
    <property type="nucleotide sequence ID" value="NZ_FNAD01000020.1"/>
</dbReference>
<dbReference type="Pfam" id="PF13692">
    <property type="entry name" value="Glyco_trans_1_4"/>
    <property type="match status" value="1"/>
</dbReference>
<dbReference type="EMBL" id="FNAD01000020">
    <property type="protein sequence ID" value="SDE40912.1"/>
    <property type="molecule type" value="Genomic_DNA"/>
</dbReference>
<dbReference type="AlphaFoldDB" id="A0A1G7CNK5"/>
<keyword evidence="2" id="KW-1185">Reference proteome</keyword>
<proteinExistence type="predicted"/>
<organism evidence="1 2">
    <name type="scientific">Glycomyces harbinensis</name>
    <dbReference type="NCBI Taxonomy" id="58114"/>
    <lineage>
        <taxon>Bacteria</taxon>
        <taxon>Bacillati</taxon>
        <taxon>Actinomycetota</taxon>
        <taxon>Actinomycetes</taxon>
        <taxon>Glycomycetales</taxon>
        <taxon>Glycomycetaceae</taxon>
        <taxon>Glycomyces</taxon>
    </lineage>
</organism>
<dbReference type="Proteomes" id="UP000198949">
    <property type="component" value="Unassembled WGS sequence"/>
</dbReference>
<gene>
    <name evidence="1" type="ORF">SAMN05216270_12091</name>
</gene>
<evidence type="ECO:0000313" key="2">
    <source>
        <dbReference type="Proteomes" id="UP000198949"/>
    </source>
</evidence>
<dbReference type="GO" id="GO:0016740">
    <property type="term" value="F:transferase activity"/>
    <property type="evidence" value="ECO:0007669"/>
    <property type="project" value="UniProtKB-KW"/>
</dbReference>
<sequence>MSGSPDGFELGQVTTSRRKLLRKLTARLEHGFSTEAVPELRRLIDDGDETPATRLAAGAALLDWQELRRRAKAEPVRLECDIVLVSHFALPGGNATASAEEIRAYTEAGLRVGLVHHPVFHWDVSREVNPKIASLVDGERVRWIGSWDRVSCDLMIVRLPTVVLRRRDDMPAIEAAKTVLIVNQTPFKFYGEDGGVEEAWDVRRVRESLAEWVGEHTWHPVGPMVRGALLEHHADELGGVELSDEDWYECLDPTLWRRGGRPAGGGPIRIGRHSRDHPLKWPESSGRLLDCYPSHEDFEVRVLGGADTVAERLGGLPANWSVLPFGAMDAREFLHGLDVFVYFIADEGREAFGIAPLEAMATGVPVVMDRRFKPLFGPAAVYCGPGEVADVVRALARDQEAYAAQRDRAFAVVEERFSHAALLRRVAALGVTVPGR</sequence>
<accession>A0A1G7CNK5</accession>
<dbReference type="STRING" id="58114.SAMN05216270_12091"/>
<keyword evidence="1" id="KW-0808">Transferase</keyword>
<protein>
    <submittedName>
        <fullName evidence="1">Glycosyl transferases group 1</fullName>
    </submittedName>
</protein>
<name>A0A1G7CNK5_9ACTN</name>